<sequence length="1116" mass="124402">MSRPTELPQVYCGPRVQTLFVAIPGVGTSPPDKWSDLNEDIWPKSIQTDSAPDVGIFYFPNELVTEDQGFSWEKVETAGASFLGALERFVQSNQLNGCPIFLAAHSTGGIILKRALCIGYHNPQRFRPLLQNIAGIILLACPHSVSDDPDAWSNIPLIFKTFLKSKAKHVITRQSSIGLSNDCLSFQWAIGEIPVLSISETVKTRTGGILSHKVMLVDKAFAKTNAKSEQMLLSKSDHANICCVETGSTESTTITSFIESAAKKANDKIKRKSQEYMMPIGLGESTVRSKSSSGSLEREKITYTGTNSSAPVHISLVTSNEGTSGSTVGSFQLLPTLTDFSVDKMDPKLPCFVMPLSRNLVFSGQADVLEQLEKYLSPISDDYSASDESETGSHLRMFALCGPGGMGKSQVAAEFVYKSNELFDAIIWISADEPVKLARSFDQAAVALGLVEADSMESRDHILTRDAVLGWLANPIKSYKQRENAQFNEATWLLVFDNVEDLDMLDEYWPAYGSGSILVTSRDPLVKSYGYSLRRGLSMPALDTTEGEKLLIKLTGRRKLSSEERDSAAAIAEVLGGLPLAIVQMAGVITRQDLTFSEFLLRYQKESVHAELFNLKVGPSKARAGYEHTIASVWALDNLEECSQALLQAMSLLDPDSIPEYILEENPAASTWPGYPSTTAEYLNARTELIQRSLIIRQKDKTLNIHRLIQDAVRARMTDDEFSNAFSSMLSFASAVWPYEEFSFGNEIYRWARCQELFPHILKLQSLFSRFKLPTNLTQHHLDGPKLFIDTASNTNMWGRLDDTIPLLYLAELMCDALADGNEDGPSTQDLNDQLIVLYRTIIYERGVRALHTNDPEGALLNMEKFNQLVRDSYQDKSRGTDQTLGVSWNELGNAYLQNNDGVKAENCFLESKRSLEALDGATRISISMPLINLGFAALVQGREAEADEIFSQALADREKEYGANDKISFVTGKLLLGYGNVKLAQGKLDESFLLHHRCLQQYKSTVGNNHHRTADACVKVASHYIRLEIFESALALLDQAIKIYTTGGHPYFIAEHTRARRNRGILFERFGKPTEAKADLDIARELWRTMCPDDLRKFEDLENKDFDQRIMFWSR</sequence>
<dbReference type="KEGG" id="trg:TRUGW13939_10167"/>
<name>A0A7H8R995_TALRU</name>
<dbReference type="SUPFAM" id="SSF48452">
    <property type="entry name" value="TPR-like"/>
    <property type="match status" value="1"/>
</dbReference>
<dbReference type="Gene3D" id="1.25.40.10">
    <property type="entry name" value="Tetratricopeptide repeat domain"/>
    <property type="match status" value="1"/>
</dbReference>
<dbReference type="PANTHER" id="PTHR35205:SF1">
    <property type="entry name" value="ZU5 DOMAIN-CONTAINING PROTEIN"/>
    <property type="match status" value="1"/>
</dbReference>
<feature type="domain" description="DUF7779" evidence="2">
    <location>
        <begin position="634"/>
        <end position="721"/>
    </location>
</feature>
<dbReference type="InterPro" id="IPR027417">
    <property type="entry name" value="P-loop_NTPase"/>
</dbReference>
<keyword evidence="4" id="KW-1185">Reference proteome</keyword>
<dbReference type="InterPro" id="IPR011990">
    <property type="entry name" value="TPR-like_helical_dom_sf"/>
</dbReference>
<dbReference type="SUPFAM" id="SSF53474">
    <property type="entry name" value="alpha/beta-Hydrolases"/>
    <property type="match status" value="1"/>
</dbReference>
<gene>
    <name evidence="3" type="ORF">TRUGW13939_10167</name>
</gene>
<dbReference type="Gene3D" id="3.40.50.300">
    <property type="entry name" value="P-loop containing nucleotide triphosphate hydrolases"/>
    <property type="match status" value="1"/>
</dbReference>
<dbReference type="SUPFAM" id="SSF52540">
    <property type="entry name" value="P-loop containing nucleoside triphosphate hydrolases"/>
    <property type="match status" value="1"/>
</dbReference>
<dbReference type="EMBL" id="CP055902">
    <property type="protein sequence ID" value="QKX62999.1"/>
    <property type="molecule type" value="Genomic_DNA"/>
</dbReference>
<dbReference type="GO" id="GO:0043531">
    <property type="term" value="F:ADP binding"/>
    <property type="evidence" value="ECO:0007669"/>
    <property type="project" value="InterPro"/>
</dbReference>
<dbReference type="Pfam" id="PF25000">
    <property type="entry name" value="DUF7779"/>
    <property type="match status" value="1"/>
</dbReference>
<dbReference type="RefSeq" id="XP_035349173.1">
    <property type="nucleotide sequence ID" value="XM_035493280.1"/>
</dbReference>
<evidence type="ECO:0000259" key="1">
    <source>
        <dbReference type="Pfam" id="PF00931"/>
    </source>
</evidence>
<dbReference type="OrthoDB" id="6161812at2759"/>
<reference evidence="4" key="1">
    <citation type="submission" date="2020-06" db="EMBL/GenBank/DDBJ databases">
        <title>A chromosome-scale genome assembly of Talaromyces rugulosus W13939.</title>
        <authorList>
            <person name="Wang B."/>
            <person name="Guo L."/>
            <person name="Ye K."/>
            <person name="Wang L."/>
        </authorList>
    </citation>
    <scope>NUCLEOTIDE SEQUENCE [LARGE SCALE GENOMIC DNA]</scope>
    <source>
        <strain evidence="4">W13939</strain>
    </source>
</reference>
<evidence type="ECO:0000259" key="2">
    <source>
        <dbReference type="Pfam" id="PF25000"/>
    </source>
</evidence>
<dbReference type="SMART" id="SM00028">
    <property type="entry name" value="TPR"/>
    <property type="match status" value="5"/>
</dbReference>
<dbReference type="Pfam" id="PF00931">
    <property type="entry name" value="NB-ARC"/>
    <property type="match status" value="1"/>
</dbReference>
<organism evidence="3 4">
    <name type="scientific">Talaromyces rugulosus</name>
    <name type="common">Penicillium rugulosum</name>
    <dbReference type="NCBI Taxonomy" id="121627"/>
    <lineage>
        <taxon>Eukaryota</taxon>
        <taxon>Fungi</taxon>
        <taxon>Dikarya</taxon>
        <taxon>Ascomycota</taxon>
        <taxon>Pezizomycotina</taxon>
        <taxon>Eurotiomycetes</taxon>
        <taxon>Eurotiomycetidae</taxon>
        <taxon>Eurotiales</taxon>
        <taxon>Trichocomaceae</taxon>
        <taxon>Talaromyces</taxon>
        <taxon>Talaromyces sect. Islandici</taxon>
    </lineage>
</organism>
<dbReference type="InterPro" id="IPR019734">
    <property type="entry name" value="TPR_rpt"/>
</dbReference>
<accession>A0A7H8R995</accession>
<evidence type="ECO:0000313" key="3">
    <source>
        <dbReference type="EMBL" id="QKX62999.1"/>
    </source>
</evidence>
<dbReference type="InterPro" id="IPR002182">
    <property type="entry name" value="NB-ARC"/>
</dbReference>
<proteinExistence type="predicted"/>
<dbReference type="PANTHER" id="PTHR35205">
    <property type="entry name" value="NB-ARC AND TPR DOMAIN PROTEIN"/>
    <property type="match status" value="1"/>
</dbReference>
<dbReference type="Proteomes" id="UP000509510">
    <property type="component" value="Chromosome V"/>
</dbReference>
<dbReference type="InterPro" id="IPR029058">
    <property type="entry name" value="AB_hydrolase_fold"/>
</dbReference>
<protein>
    <submittedName>
        <fullName evidence="3">Uncharacterized protein</fullName>
    </submittedName>
</protein>
<feature type="domain" description="NB-ARC" evidence="1">
    <location>
        <begin position="396"/>
        <end position="557"/>
    </location>
</feature>
<dbReference type="Pfam" id="PF13424">
    <property type="entry name" value="TPR_12"/>
    <property type="match status" value="1"/>
</dbReference>
<evidence type="ECO:0000313" key="4">
    <source>
        <dbReference type="Proteomes" id="UP000509510"/>
    </source>
</evidence>
<dbReference type="GeneID" id="55997648"/>
<dbReference type="InterPro" id="IPR056681">
    <property type="entry name" value="DUF7779"/>
</dbReference>
<dbReference type="AlphaFoldDB" id="A0A7H8R995"/>